<reference evidence="1 2" key="1">
    <citation type="submission" date="2024-09" db="EMBL/GenBank/DDBJ databases">
        <authorList>
            <person name="Sun Q."/>
            <person name="Mori K."/>
        </authorList>
    </citation>
    <scope>NUCLEOTIDE SEQUENCE [LARGE SCALE GENOMIC DNA]</scope>
    <source>
        <strain evidence="1 2">JCM 11201</strain>
    </source>
</reference>
<protein>
    <submittedName>
        <fullName evidence="1">Uncharacterized protein</fullName>
    </submittedName>
</protein>
<keyword evidence="2" id="KW-1185">Reference proteome</keyword>
<name>A0ABV5WR42_9BACI</name>
<evidence type="ECO:0000313" key="2">
    <source>
        <dbReference type="Proteomes" id="UP001589609"/>
    </source>
</evidence>
<organism evidence="1 2">
    <name type="scientific">Ectobacillus funiculus</name>
    <dbReference type="NCBI Taxonomy" id="137993"/>
    <lineage>
        <taxon>Bacteria</taxon>
        <taxon>Bacillati</taxon>
        <taxon>Bacillota</taxon>
        <taxon>Bacilli</taxon>
        <taxon>Bacillales</taxon>
        <taxon>Bacillaceae</taxon>
        <taxon>Ectobacillus</taxon>
    </lineage>
</organism>
<evidence type="ECO:0000313" key="1">
    <source>
        <dbReference type="EMBL" id="MFB9762531.1"/>
    </source>
</evidence>
<proteinExistence type="predicted"/>
<dbReference type="RefSeq" id="WP_379952432.1">
    <property type="nucleotide sequence ID" value="NZ_JBHMAF010000198.1"/>
</dbReference>
<accession>A0ABV5WR42</accession>
<gene>
    <name evidence="1" type="ORF">ACFFMS_30355</name>
</gene>
<dbReference type="Proteomes" id="UP001589609">
    <property type="component" value="Unassembled WGS sequence"/>
</dbReference>
<sequence length="182" mass="20986">MSESLRSLQSFLLSFTLIMGITTGLAQAQKPFEKSWYDLGYTSIEKALTTCERLFQRDIVLPTRVPPMVFTHQFGRCYHDTDENGANNEFSAEYVHEKKNDVRYSITVRPAKFGMKLIQKRIKHVYTLQNQAKAVLYRIRDDVPLYILILEKDGWQYRLMLDDGGLNQASSDILLGIANTIQ</sequence>
<comment type="caution">
    <text evidence="1">The sequence shown here is derived from an EMBL/GenBank/DDBJ whole genome shotgun (WGS) entry which is preliminary data.</text>
</comment>
<dbReference type="EMBL" id="JBHMAF010000198">
    <property type="protein sequence ID" value="MFB9762531.1"/>
    <property type="molecule type" value="Genomic_DNA"/>
</dbReference>